<protein>
    <submittedName>
        <fullName evidence="2">Uncharacterized protein</fullName>
    </submittedName>
</protein>
<proteinExistence type="predicted"/>
<keyword evidence="1" id="KW-0732">Signal</keyword>
<sequence>MKHLLVLVLSLTLSIVSIPQAKANNFVIVAGTTKNGSRLMFAPSSVNIKFPQNPKEPMLGDYNRYFNYAVLRKDGSQSINLGASTHWCRNGRVEVDGRAVDQQSFFFMKIYNNIDVMKNPGWFTDNGYIFADSPASMNMLKAVCAAKHMPAQGIFD</sequence>
<keyword evidence="3" id="KW-1185">Reference proteome</keyword>
<evidence type="ECO:0000313" key="3">
    <source>
        <dbReference type="Proteomes" id="UP000271624"/>
    </source>
</evidence>
<comment type="caution">
    <text evidence="2">The sequence shown here is derived from an EMBL/GenBank/DDBJ whole genome shotgun (WGS) entry which is preliminary data.</text>
</comment>
<evidence type="ECO:0000313" key="2">
    <source>
        <dbReference type="EMBL" id="RUT05062.1"/>
    </source>
</evidence>
<feature type="chain" id="PRO_5030083072" evidence="1">
    <location>
        <begin position="24"/>
        <end position="156"/>
    </location>
</feature>
<dbReference type="EMBL" id="RSCL01000009">
    <property type="protein sequence ID" value="RUT05062.1"/>
    <property type="molecule type" value="Genomic_DNA"/>
</dbReference>
<reference evidence="2" key="2">
    <citation type="journal article" date="2019" name="Genome Biol. Evol.">
        <title>Day and night: Metabolic profiles and evolutionary relationships of six axenic non-marine cyanobacteria.</title>
        <authorList>
            <person name="Will S.E."/>
            <person name="Henke P."/>
            <person name="Boedeker C."/>
            <person name="Huang S."/>
            <person name="Brinkmann H."/>
            <person name="Rohde M."/>
            <person name="Jarek M."/>
            <person name="Friedl T."/>
            <person name="Seufert S."/>
            <person name="Schumacher M."/>
            <person name="Overmann J."/>
            <person name="Neumann-Schaal M."/>
            <person name="Petersen J."/>
        </authorList>
    </citation>
    <scope>NUCLEOTIDE SEQUENCE [LARGE SCALE GENOMIC DNA]</scope>
    <source>
        <strain evidence="2">PCC 7102</strain>
    </source>
</reference>
<accession>A0A3S1IZJ9</accession>
<dbReference type="RefSeq" id="WP_127082320.1">
    <property type="nucleotide sequence ID" value="NZ_RSCL01000009.1"/>
</dbReference>
<evidence type="ECO:0000256" key="1">
    <source>
        <dbReference type="SAM" id="SignalP"/>
    </source>
</evidence>
<name>A0A3S1IZJ9_9CYAN</name>
<organism evidence="2 3">
    <name type="scientific">Dulcicalothrix desertica PCC 7102</name>
    <dbReference type="NCBI Taxonomy" id="232991"/>
    <lineage>
        <taxon>Bacteria</taxon>
        <taxon>Bacillati</taxon>
        <taxon>Cyanobacteriota</taxon>
        <taxon>Cyanophyceae</taxon>
        <taxon>Nostocales</taxon>
        <taxon>Calotrichaceae</taxon>
        <taxon>Dulcicalothrix</taxon>
    </lineage>
</organism>
<reference evidence="2" key="1">
    <citation type="submission" date="2018-12" db="EMBL/GenBank/DDBJ databases">
        <authorList>
            <person name="Will S."/>
            <person name="Neumann-Schaal M."/>
            <person name="Henke P."/>
        </authorList>
    </citation>
    <scope>NUCLEOTIDE SEQUENCE</scope>
    <source>
        <strain evidence="2">PCC 7102</strain>
    </source>
</reference>
<gene>
    <name evidence="2" type="ORF">DSM106972_038830</name>
</gene>
<dbReference type="AlphaFoldDB" id="A0A3S1IZJ9"/>
<feature type="signal peptide" evidence="1">
    <location>
        <begin position="1"/>
        <end position="23"/>
    </location>
</feature>
<dbReference type="Proteomes" id="UP000271624">
    <property type="component" value="Unassembled WGS sequence"/>
</dbReference>